<accession>A0A1Y0ET99</accession>
<dbReference type="InterPro" id="IPR002204">
    <property type="entry name" value="3-OH-isobutyrate_DH-rel_CS"/>
</dbReference>
<keyword evidence="3" id="KW-0520">NAD</keyword>
<name>A0A1Y0ET99_9BURK</name>
<dbReference type="InterPro" id="IPR013328">
    <property type="entry name" value="6PGD_dom2"/>
</dbReference>
<keyword evidence="8" id="KW-1185">Reference proteome</keyword>
<dbReference type="GO" id="GO:0051287">
    <property type="term" value="F:NAD binding"/>
    <property type="evidence" value="ECO:0007669"/>
    <property type="project" value="InterPro"/>
</dbReference>
<comment type="similarity">
    <text evidence="1">Belongs to the HIBADH-related family.</text>
</comment>
<dbReference type="EMBL" id="CP021455">
    <property type="protein sequence ID" value="ARU06630.1"/>
    <property type="molecule type" value="Genomic_DNA"/>
</dbReference>
<evidence type="ECO:0000256" key="2">
    <source>
        <dbReference type="ARBA" id="ARBA00023002"/>
    </source>
</evidence>
<sequence>MSSIAPRPYAPTPSQRVAFLGLGVMGYPMAGHLALAGHTVTVYNRSPAKAAQWLAEFGAAGPGGHRSAPTPREAAQGADIVFCCVGNDDDLRAVVLGTVNGPGQREANGALAGLAPGSLFVDHTTASAEVARELHVLAQAQGVGFVDAPVSGGQAGAQNGKLTVMCGGDEADVARAEPVALAFAQAYARMGSSGAGQLAKMVNQICIAGLVQGLSEAVAFGQVAGLDMDQVLAVIGKGAAQSWQMDNRGKTMARDEFNFGFAVDWMRKDLGLVLDEAKRNGARLPVTALVDQFYADVQRLGGGRWDTSSLIKRLR</sequence>
<dbReference type="KEGG" id="cser:CCO03_03495"/>
<reference evidence="7 8" key="1">
    <citation type="submission" date="2017-05" db="EMBL/GenBank/DDBJ databases">
        <authorList>
            <person name="Song R."/>
            <person name="Chenine A.L."/>
            <person name="Ruprecht R.M."/>
        </authorList>
    </citation>
    <scope>NUCLEOTIDE SEQUENCE [LARGE SCALE GENOMIC DNA]</scope>
    <source>
        <strain evidence="7 8">DSM 26136</strain>
    </source>
</reference>
<keyword evidence="2" id="KW-0560">Oxidoreductase</keyword>
<protein>
    <submittedName>
        <fullName evidence="7">Oxidoreductase</fullName>
    </submittedName>
</protein>
<evidence type="ECO:0000256" key="1">
    <source>
        <dbReference type="ARBA" id="ARBA00009080"/>
    </source>
</evidence>
<dbReference type="InterPro" id="IPR008927">
    <property type="entry name" value="6-PGluconate_DH-like_C_sf"/>
</dbReference>
<dbReference type="Proteomes" id="UP000196138">
    <property type="component" value="Chromosome"/>
</dbReference>
<evidence type="ECO:0000256" key="4">
    <source>
        <dbReference type="PIRSR" id="PIRSR000103-1"/>
    </source>
</evidence>
<dbReference type="PANTHER" id="PTHR43060">
    <property type="entry name" value="3-HYDROXYISOBUTYRATE DEHYDROGENASE-LIKE 1, MITOCHONDRIAL-RELATED"/>
    <property type="match status" value="1"/>
</dbReference>
<dbReference type="OrthoDB" id="9777604at2"/>
<dbReference type="InterPro" id="IPR036291">
    <property type="entry name" value="NAD(P)-bd_dom_sf"/>
</dbReference>
<dbReference type="GO" id="GO:0016054">
    <property type="term" value="P:organic acid catabolic process"/>
    <property type="evidence" value="ECO:0007669"/>
    <property type="project" value="UniProtKB-ARBA"/>
</dbReference>
<evidence type="ECO:0000256" key="3">
    <source>
        <dbReference type="ARBA" id="ARBA00023027"/>
    </source>
</evidence>
<dbReference type="Pfam" id="PF03446">
    <property type="entry name" value="NAD_binding_2"/>
    <property type="match status" value="1"/>
</dbReference>
<dbReference type="PANTHER" id="PTHR43060:SF15">
    <property type="entry name" value="3-HYDROXYISOBUTYRATE DEHYDROGENASE-LIKE 1, MITOCHONDRIAL-RELATED"/>
    <property type="match status" value="1"/>
</dbReference>
<dbReference type="SUPFAM" id="SSF48179">
    <property type="entry name" value="6-phosphogluconate dehydrogenase C-terminal domain-like"/>
    <property type="match status" value="1"/>
</dbReference>
<feature type="domain" description="6-phosphogluconate dehydrogenase NADP-binding" evidence="5">
    <location>
        <begin position="16"/>
        <end position="188"/>
    </location>
</feature>
<evidence type="ECO:0000259" key="5">
    <source>
        <dbReference type="Pfam" id="PF03446"/>
    </source>
</evidence>
<dbReference type="Gene3D" id="3.40.50.720">
    <property type="entry name" value="NAD(P)-binding Rossmann-like Domain"/>
    <property type="match status" value="1"/>
</dbReference>
<dbReference type="SUPFAM" id="SSF51735">
    <property type="entry name" value="NAD(P)-binding Rossmann-fold domains"/>
    <property type="match status" value="1"/>
</dbReference>
<evidence type="ECO:0000313" key="7">
    <source>
        <dbReference type="EMBL" id="ARU06630.1"/>
    </source>
</evidence>
<evidence type="ECO:0000313" key="8">
    <source>
        <dbReference type="Proteomes" id="UP000196138"/>
    </source>
</evidence>
<dbReference type="PROSITE" id="PS00895">
    <property type="entry name" value="3_HYDROXYISOBUT_DH"/>
    <property type="match status" value="1"/>
</dbReference>
<feature type="domain" description="3-hydroxyisobutyrate dehydrogenase-like NAD-binding" evidence="6">
    <location>
        <begin position="194"/>
        <end position="313"/>
    </location>
</feature>
<dbReference type="InterPro" id="IPR006115">
    <property type="entry name" value="6PGDH_NADP-bd"/>
</dbReference>
<dbReference type="InterPro" id="IPR015815">
    <property type="entry name" value="HIBADH-related"/>
</dbReference>
<dbReference type="InterPro" id="IPR029154">
    <property type="entry name" value="HIBADH-like_NADP-bd"/>
</dbReference>
<proteinExistence type="inferred from homology"/>
<dbReference type="Gene3D" id="1.10.1040.10">
    <property type="entry name" value="N-(1-d-carboxylethyl)-l-norvaline Dehydrogenase, domain 2"/>
    <property type="match status" value="1"/>
</dbReference>
<feature type="active site" evidence="4">
    <location>
        <position position="200"/>
    </location>
</feature>
<dbReference type="GO" id="GO:0016491">
    <property type="term" value="F:oxidoreductase activity"/>
    <property type="evidence" value="ECO:0007669"/>
    <property type="project" value="UniProtKB-KW"/>
</dbReference>
<gene>
    <name evidence="7" type="ORF">CCO03_03495</name>
</gene>
<dbReference type="GO" id="GO:0050661">
    <property type="term" value="F:NADP binding"/>
    <property type="evidence" value="ECO:0007669"/>
    <property type="project" value="InterPro"/>
</dbReference>
<dbReference type="Pfam" id="PF14833">
    <property type="entry name" value="NAD_binding_11"/>
    <property type="match status" value="1"/>
</dbReference>
<dbReference type="PIRSF" id="PIRSF000103">
    <property type="entry name" value="HIBADH"/>
    <property type="match status" value="1"/>
</dbReference>
<dbReference type="RefSeq" id="WP_087284109.1">
    <property type="nucleotide sequence ID" value="NZ_CP021455.1"/>
</dbReference>
<organism evidence="7 8">
    <name type="scientific">Comamonas serinivorans</name>
    <dbReference type="NCBI Taxonomy" id="1082851"/>
    <lineage>
        <taxon>Bacteria</taxon>
        <taxon>Pseudomonadati</taxon>
        <taxon>Pseudomonadota</taxon>
        <taxon>Betaproteobacteria</taxon>
        <taxon>Burkholderiales</taxon>
        <taxon>Comamonadaceae</taxon>
        <taxon>Comamonas</taxon>
    </lineage>
</organism>
<evidence type="ECO:0000259" key="6">
    <source>
        <dbReference type="Pfam" id="PF14833"/>
    </source>
</evidence>
<dbReference type="AlphaFoldDB" id="A0A1Y0ET99"/>